<protein>
    <submittedName>
        <fullName evidence="1">Uncharacterized protein</fullName>
    </submittedName>
</protein>
<proteinExistence type="predicted"/>
<sequence>MLSKTNDESGSPRRAVTFLKLGLWSVRSCATDVNFKDIHLKIVGNAAATACRSHKKAEGRKKEWYENAILLQPGLQKKVRLRIKWLKSPKAEDFEACRGSRNDMVRQIRSAKQKYLDDQTEKFPSQTAANEPKQAFAALENVLRSTSRKWADNAASRPSISPKDLKEHYSTLFKHRAEKWRYLKQDNNLTMAELFKAKAKLKTGKSPGLMDYVQNC</sequence>
<gene>
    <name evidence="1" type="ORF">WMSIL1_LOCUS7522</name>
</gene>
<dbReference type="Proteomes" id="UP000321570">
    <property type="component" value="Unassembled WGS sequence"/>
</dbReference>
<evidence type="ECO:0000313" key="2">
    <source>
        <dbReference type="Proteomes" id="UP000321570"/>
    </source>
</evidence>
<organism evidence="1 2">
    <name type="scientific">Hymenolepis diminuta</name>
    <name type="common">Rat tapeworm</name>
    <dbReference type="NCBI Taxonomy" id="6216"/>
    <lineage>
        <taxon>Eukaryota</taxon>
        <taxon>Metazoa</taxon>
        <taxon>Spiralia</taxon>
        <taxon>Lophotrochozoa</taxon>
        <taxon>Platyhelminthes</taxon>
        <taxon>Cestoda</taxon>
        <taxon>Eucestoda</taxon>
        <taxon>Cyclophyllidea</taxon>
        <taxon>Hymenolepididae</taxon>
        <taxon>Hymenolepis</taxon>
    </lineage>
</organism>
<dbReference type="EMBL" id="CABIJS010000277">
    <property type="protein sequence ID" value="VUZ48269.1"/>
    <property type="molecule type" value="Genomic_DNA"/>
</dbReference>
<reference evidence="1 2" key="1">
    <citation type="submission" date="2019-07" db="EMBL/GenBank/DDBJ databases">
        <authorList>
            <person name="Jastrzebski P J."/>
            <person name="Paukszto L."/>
            <person name="Jastrzebski P J."/>
        </authorList>
    </citation>
    <scope>NUCLEOTIDE SEQUENCE [LARGE SCALE GENOMIC DNA]</scope>
    <source>
        <strain evidence="1 2">WMS-il1</strain>
    </source>
</reference>
<keyword evidence="2" id="KW-1185">Reference proteome</keyword>
<dbReference type="AlphaFoldDB" id="A0A564YMS8"/>
<evidence type="ECO:0000313" key="1">
    <source>
        <dbReference type="EMBL" id="VUZ48269.1"/>
    </source>
</evidence>
<accession>A0A564YMS8</accession>
<name>A0A564YMS8_HYMDI</name>